<protein>
    <submittedName>
        <fullName evidence="2">Type VI secretion system contractile sheath protein TssC</fullName>
    </submittedName>
</protein>
<name>A0A374MNF2_BACUN</name>
<reference evidence="2 3" key="1">
    <citation type="submission" date="2018-08" db="EMBL/GenBank/DDBJ databases">
        <title>A genome reference for cultivated species of the human gut microbiota.</title>
        <authorList>
            <person name="Zou Y."/>
            <person name="Xue W."/>
            <person name="Luo G."/>
        </authorList>
    </citation>
    <scope>NUCLEOTIDE SEQUENCE [LARGE SCALE GENOMIC DNA]</scope>
    <source>
        <strain evidence="2 3">TM10-17</strain>
    </source>
</reference>
<feature type="region of interest" description="Disordered" evidence="1">
    <location>
        <begin position="1"/>
        <end position="20"/>
    </location>
</feature>
<proteinExistence type="predicted"/>
<dbReference type="EMBL" id="QSOF01000028">
    <property type="protein sequence ID" value="RGI72835.1"/>
    <property type="molecule type" value="Genomic_DNA"/>
</dbReference>
<sequence length="461" mass="52559">MVEQGAKATETQQLAQKHEAVQEHFSQDTLKENLGKLSRFGGFSFLESAIDWVQNLNPDRKARMSIYLKDEDKKEDRRNLLRTLDLWIDMLEENSTIDDMLSACSSEVNEVSNLLATNQLVAAETVKDLERAYREVKSFYDNTGQDKITNISIMNASLEQVTDLDNPIFIDAVAEELKQYYDKLDLRDNYSLLVVPGFLGSNKVVEKWAKIAYSNKVFLFSDFADLEKPDDVIEMFYESNMSGGDGFKSNTSLVCNWLIGRAKYAELGEEEDLHISPSSALSGKVYSSLMSQITAGKKYGALDGVDAVVFPLKKSEISKLEKMGLIPLVNEYKKVMAFSGKSLFNGDNLGLQTYSVVRVFDYVAKVLVDFLNRRAFENWTSKSEKDLRQQMIRFLDSIKGPDRLIEKYSIERFERDPVKKDRIYLDINMIPFFPAKEFVVKLDGTKGEDGTSWNSEYEMSK</sequence>
<dbReference type="Pfam" id="PF17541">
    <property type="entry name" value="TssC"/>
    <property type="match status" value="1"/>
</dbReference>
<comment type="caution">
    <text evidence="2">The sequence shown here is derived from an EMBL/GenBank/DDBJ whole genome shotgun (WGS) entry which is preliminary data.</text>
</comment>
<organism evidence="2 3">
    <name type="scientific">Bacteroides uniformis</name>
    <dbReference type="NCBI Taxonomy" id="820"/>
    <lineage>
        <taxon>Bacteria</taxon>
        <taxon>Pseudomonadati</taxon>
        <taxon>Bacteroidota</taxon>
        <taxon>Bacteroidia</taxon>
        <taxon>Bacteroidales</taxon>
        <taxon>Bacteroidaceae</taxon>
        <taxon>Bacteroides</taxon>
    </lineage>
</organism>
<dbReference type="GO" id="GO:0033104">
    <property type="term" value="C:type VI protein secretion system complex"/>
    <property type="evidence" value="ECO:0007669"/>
    <property type="project" value="InterPro"/>
</dbReference>
<dbReference type="RefSeq" id="WP_117963621.1">
    <property type="nucleotide sequence ID" value="NZ_QSOF01000028.1"/>
</dbReference>
<evidence type="ECO:0000313" key="2">
    <source>
        <dbReference type="EMBL" id="RGI72835.1"/>
    </source>
</evidence>
<evidence type="ECO:0000256" key="1">
    <source>
        <dbReference type="SAM" id="MobiDB-lite"/>
    </source>
</evidence>
<dbReference type="Proteomes" id="UP000263754">
    <property type="component" value="Unassembled WGS sequence"/>
</dbReference>
<dbReference type="AlphaFoldDB" id="A0A374MNF2"/>
<dbReference type="GO" id="GO:0033103">
    <property type="term" value="P:protein secretion by the type VI secretion system"/>
    <property type="evidence" value="ECO:0007669"/>
    <property type="project" value="InterPro"/>
</dbReference>
<dbReference type="InterPro" id="IPR035576">
    <property type="entry name" value="T6SS_TssC"/>
</dbReference>
<gene>
    <name evidence="2" type="ORF">DXD90_16625</name>
</gene>
<accession>A0A374MNF2</accession>
<evidence type="ECO:0000313" key="3">
    <source>
        <dbReference type="Proteomes" id="UP000263754"/>
    </source>
</evidence>